<dbReference type="AlphaFoldDB" id="A0A444VVY3"/>
<evidence type="ECO:0000256" key="3">
    <source>
        <dbReference type="ARBA" id="ARBA00023163"/>
    </source>
</evidence>
<evidence type="ECO:0000256" key="4">
    <source>
        <dbReference type="SAM" id="Coils"/>
    </source>
</evidence>
<protein>
    <submittedName>
        <fullName evidence="7">Response regulator containing a CheY-like receiver domain and an HTH DNA-binding domain</fullName>
    </submittedName>
</protein>
<dbReference type="PANTHER" id="PTHR44688:SF16">
    <property type="entry name" value="DNA-BINDING TRANSCRIPTIONAL ACTIVATOR DEVR_DOSR"/>
    <property type="match status" value="1"/>
</dbReference>
<keyword evidence="3" id="KW-0804">Transcription</keyword>
<name>A0A444VVY3_9FLAO</name>
<keyword evidence="4" id="KW-0175">Coiled coil</keyword>
<dbReference type="Proteomes" id="UP000290433">
    <property type="component" value="Unassembled WGS sequence"/>
</dbReference>
<dbReference type="PANTHER" id="PTHR44688">
    <property type="entry name" value="DNA-BINDING TRANSCRIPTIONAL ACTIVATOR DEVR_DOSR"/>
    <property type="match status" value="1"/>
</dbReference>
<evidence type="ECO:0000313" key="7">
    <source>
        <dbReference type="EMBL" id="RYJ37463.1"/>
    </source>
</evidence>
<feature type="coiled-coil region" evidence="4">
    <location>
        <begin position="146"/>
        <end position="183"/>
    </location>
</feature>
<sequence length="357" mass="42022">MQKEKTFRVLFLIILMLSAVPTCYGQYKISGYIDAEQKNKTVYLSLLKYDEETMITENQILFSTQTDNSGYFEFKGQLLSEKDKLYRIHSNINTIKGLQLVSDNEKSNYHNFIFSNRDTIYFPKSGSNWFGQSKNSNLTDKEWRKLKSFEEQLEKNNAQIKNKEAQQQAINDFAERVKSYSEKNIKHPLLKLLAFSDIKRNDFNIKNDFEKNEVFYDGILNSLKNYYGETSYYLQYQDEISKISNVILQQKYAFQKKLNYTLSILVFILAFISIFQFRKLKALKPQIAIQEISNLTLTNQEEKITRLILEDKSNKEIADELFISLSTVKTHIRNLYAKLDVANRHELASKLKNHPWD</sequence>
<dbReference type="EMBL" id="JUIV01000015">
    <property type="protein sequence ID" value="RYJ37463.1"/>
    <property type="molecule type" value="Genomic_DNA"/>
</dbReference>
<dbReference type="CDD" id="cd06170">
    <property type="entry name" value="LuxR_C_like"/>
    <property type="match status" value="1"/>
</dbReference>
<dbReference type="InterPro" id="IPR016032">
    <property type="entry name" value="Sig_transdc_resp-reg_C-effctor"/>
</dbReference>
<comment type="caution">
    <text evidence="7">The sequence shown here is derived from an EMBL/GenBank/DDBJ whole genome shotgun (WGS) entry which is preliminary data.</text>
</comment>
<dbReference type="PROSITE" id="PS50043">
    <property type="entry name" value="HTH_LUXR_2"/>
    <property type="match status" value="1"/>
</dbReference>
<keyword evidence="5" id="KW-0472">Membrane</keyword>
<dbReference type="SMART" id="SM00421">
    <property type="entry name" value="HTH_LUXR"/>
    <property type="match status" value="1"/>
</dbReference>
<dbReference type="RefSeq" id="WP_317126368.1">
    <property type="nucleotide sequence ID" value="NZ_JUIV01000015.1"/>
</dbReference>
<dbReference type="GO" id="GO:0006355">
    <property type="term" value="P:regulation of DNA-templated transcription"/>
    <property type="evidence" value="ECO:0007669"/>
    <property type="project" value="InterPro"/>
</dbReference>
<proteinExistence type="predicted"/>
<feature type="transmembrane region" description="Helical" evidence="5">
    <location>
        <begin position="258"/>
        <end position="277"/>
    </location>
</feature>
<evidence type="ECO:0000313" key="8">
    <source>
        <dbReference type="Proteomes" id="UP000290433"/>
    </source>
</evidence>
<accession>A0A444VVY3</accession>
<evidence type="ECO:0000256" key="1">
    <source>
        <dbReference type="ARBA" id="ARBA00023015"/>
    </source>
</evidence>
<evidence type="ECO:0000256" key="5">
    <source>
        <dbReference type="SAM" id="Phobius"/>
    </source>
</evidence>
<evidence type="ECO:0000256" key="2">
    <source>
        <dbReference type="ARBA" id="ARBA00023125"/>
    </source>
</evidence>
<dbReference type="Pfam" id="PF00196">
    <property type="entry name" value="GerE"/>
    <property type="match status" value="1"/>
</dbReference>
<dbReference type="SUPFAM" id="SSF46894">
    <property type="entry name" value="C-terminal effector domain of the bipartite response regulators"/>
    <property type="match status" value="1"/>
</dbReference>
<feature type="domain" description="HTH luxR-type" evidence="6">
    <location>
        <begin position="290"/>
        <end position="355"/>
    </location>
</feature>
<keyword evidence="5" id="KW-0812">Transmembrane</keyword>
<reference evidence="7 8" key="1">
    <citation type="submission" date="2014-12" db="EMBL/GenBank/DDBJ databases">
        <title>Genome sequence of Flavobacterium anhuiense RCM74.</title>
        <authorList>
            <person name="Kim J.F."/>
            <person name="Song J.Y."/>
            <person name="Kwak M.-J."/>
            <person name="Lee S.-W."/>
        </authorList>
    </citation>
    <scope>NUCLEOTIDE SEQUENCE [LARGE SCALE GENOMIC DNA]</scope>
    <source>
        <strain evidence="7 8">RCM74</strain>
    </source>
</reference>
<keyword evidence="2 7" id="KW-0238">DNA-binding</keyword>
<dbReference type="InterPro" id="IPR000792">
    <property type="entry name" value="Tscrpt_reg_LuxR_C"/>
</dbReference>
<evidence type="ECO:0000259" key="6">
    <source>
        <dbReference type="PROSITE" id="PS50043"/>
    </source>
</evidence>
<gene>
    <name evidence="7" type="ORF">NU08_3455</name>
</gene>
<keyword evidence="5" id="KW-1133">Transmembrane helix</keyword>
<keyword evidence="1" id="KW-0805">Transcription regulation</keyword>
<dbReference type="PRINTS" id="PR00038">
    <property type="entry name" value="HTHLUXR"/>
</dbReference>
<dbReference type="Gene3D" id="1.10.10.10">
    <property type="entry name" value="Winged helix-like DNA-binding domain superfamily/Winged helix DNA-binding domain"/>
    <property type="match status" value="1"/>
</dbReference>
<dbReference type="GO" id="GO:0003677">
    <property type="term" value="F:DNA binding"/>
    <property type="evidence" value="ECO:0007669"/>
    <property type="project" value="UniProtKB-KW"/>
</dbReference>
<dbReference type="InterPro" id="IPR036388">
    <property type="entry name" value="WH-like_DNA-bd_sf"/>
</dbReference>
<organism evidence="7 8">
    <name type="scientific">Flavobacterium anhuiense</name>
    <dbReference type="NCBI Taxonomy" id="459526"/>
    <lineage>
        <taxon>Bacteria</taxon>
        <taxon>Pseudomonadati</taxon>
        <taxon>Bacteroidota</taxon>
        <taxon>Flavobacteriia</taxon>
        <taxon>Flavobacteriales</taxon>
        <taxon>Flavobacteriaceae</taxon>
        <taxon>Flavobacterium</taxon>
    </lineage>
</organism>
<dbReference type="PROSITE" id="PS00622">
    <property type="entry name" value="HTH_LUXR_1"/>
    <property type="match status" value="1"/>
</dbReference>